<dbReference type="AlphaFoldDB" id="A0A1H1TN53"/>
<evidence type="ECO:0000313" key="2">
    <source>
        <dbReference type="EMBL" id="SDS61693.1"/>
    </source>
</evidence>
<evidence type="ECO:0000256" key="1">
    <source>
        <dbReference type="SAM" id="MobiDB-lite"/>
    </source>
</evidence>
<feature type="region of interest" description="Disordered" evidence="1">
    <location>
        <begin position="132"/>
        <end position="238"/>
    </location>
</feature>
<feature type="compositionally biased region" description="Basic and acidic residues" evidence="1">
    <location>
        <begin position="180"/>
        <end position="201"/>
    </location>
</feature>
<evidence type="ECO:0000313" key="3">
    <source>
        <dbReference type="Proteomes" id="UP000243904"/>
    </source>
</evidence>
<gene>
    <name evidence="2" type="ORF">SAMN05444158_2618</name>
</gene>
<name>A0A1H1TN53_9BRAD</name>
<feature type="region of interest" description="Disordered" evidence="1">
    <location>
        <begin position="108"/>
        <end position="127"/>
    </location>
</feature>
<organism evidence="2 3">
    <name type="scientific">Bradyrhizobium canariense</name>
    <dbReference type="NCBI Taxonomy" id="255045"/>
    <lineage>
        <taxon>Bacteria</taxon>
        <taxon>Pseudomonadati</taxon>
        <taxon>Pseudomonadota</taxon>
        <taxon>Alphaproteobacteria</taxon>
        <taxon>Hyphomicrobiales</taxon>
        <taxon>Nitrobacteraceae</taxon>
        <taxon>Bradyrhizobium</taxon>
    </lineage>
</organism>
<protein>
    <submittedName>
        <fullName evidence="2">Uncharacterized protein</fullName>
    </submittedName>
</protein>
<keyword evidence="3" id="KW-1185">Reference proteome</keyword>
<dbReference type="EMBL" id="LT629750">
    <property type="protein sequence ID" value="SDS61693.1"/>
    <property type="molecule type" value="Genomic_DNA"/>
</dbReference>
<reference evidence="3" key="1">
    <citation type="submission" date="2016-10" db="EMBL/GenBank/DDBJ databases">
        <authorList>
            <person name="Varghese N."/>
            <person name="Submissions S."/>
        </authorList>
    </citation>
    <scope>NUCLEOTIDE SEQUENCE [LARGE SCALE GENOMIC DNA]</scope>
    <source>
        <strain evidence="3">GAS369</strain>
    </source>
</reference>
<proteinExistence type="predicted"/>
<accession>A0A1H1TN53</accession>
<dbReference type="Proteomes" id="UP000243904">
    <property type="component" value="Chromosome I"/>
</dbReference>
<sequence length="255" mass="27679">MRIGESRDSGFDASHRPGMTARRMVERSDTIYFVYESDGFHEGINPSYELSWDDQPGAESLQTCLTLSPRDAPELMQKLPPRGRGECRAPSAPAASCAHGVGKYAHEYSQQSHRKSPGIPARNGFNGLLRALPGDRALLPPSPRGPKVLSSPVEPNEPPQDLTPASRRQDHTTSPSADSVFDKSHQRDTVCRAEASAKAEKTASSSCVPDIAHGEQSALRPHRTPDAAASTASHPASVTIAIRPSCGTRRRRVWR</sequence>